<dbReference type="EMBL" id="LAQU01000004">
    <property type="protein sequence ID" value="KKB64556.1"/>
    <property type="molecule type" value="Genomic_DNA"/>
</dbReference>
<dbReference type="GO" id="GO:0016787">
    <property type="term" value="F:hydrolase activity"/>
    <property type="evidence" value="ECO:0007669"/>
    <property type="project" value="UniProtKB-KW"/>
</dbReference>
<evidence type="ECO:0000259" key="4">
    <source>
        <dbReference type="PROSITE" id="PS51462"/>
    </source>
</evidence>
<keyword evidence="2 3" id="KW-0378">Hydrolase</keyword>
<dbReference type="PROSITE" id="PS51462">
    <property type="entry name" value="NUDIX"/>
    <property type="match status" value="1"/>
</dbReference>
<keyword evidence="6" id="KW-1185">Reference proteome</keyword>
<dbReference type="AlphaFoldDB" id="A0A0F5K375"/>
<evidence type="ECO:0000256" key="1">
    <source>
        <dbReference type="ARBA" id="ARBA00001946"/>
    </source>
</evidence>
<dbReference type="PANTHER" id="PTHR43736:SF1">
    <property type="entry name" value="DIHYDRONEOPTERIN TRIPHOSPHATE DIPHOSPHATASE"/>
    <property type="match status" value="1"/>
</dbReference>
<gene>
    <name evidence="5" type="ORF">WM40_06340</name>
</gene>
<dbReference type="PATRIC" id="fig|28092.6.peg.1509"/>
<dbReference type="PROSITE" id="PS00893">
    <property type="entry name" value="NUDIX_BOX"/>
    <property type="match status" value="1"/>
</dbReference>
<comment type="caution">
    <text evidence="5">The sequence shown here is derived from an EMBL/GenBank/DDBJ whole genome shotgun (WGS) entry which is preliminary data.</text>
</comment>
<comment type="cofactor">
    <cofactor evidence="1">
        <name>Mg(2+)</name>
        <dbReference type="ChEBI" id="CHEBI:18420"/>
    </cofactor>
</comment>
<protein>
    <recommendedName>
        <fullName evidence="4">Nudix hydrolase domain-containing protein</fullName>
    </recommendedName>
</protein>
<name>A0A0F5K375_9BURK</name>
<proteinExistence type="inferred from homology"/>
<dbReference type="Proteomes" id="UP000033618">
    <property type="component" value="Unassembled WGS sequence"/>
</dbReference>
<evidence type="ECO:0000256" key="2">
    <source>
        <dbReference type="ARBA" id="ARBA00022801"/>
    </source>
</evidence>
<dbReference type="InterPro" id="IPR015797">
    <property type="entry name" value="NUDIX_hydrolase-like_dom_sf"/>
</dbReference>
<organism evidence="5 6">
    <name type="scientific">Robbsia andropogonis</name>
    <dbReference type="NCBI Taxonomy" id="28092"/>
    <lineage>
        <taxon>Bacteria</taxon>
        <taxon>Pseudomonadati</taxon>
        <taxon>Pseudomonadota</taxon>
        <taxon>Betaproteobacteria</taxon>
        <taxon>Burkholderiales</taxon>
        <taxon>Burkholderiaceae</taxon>
        <taxon>Robbsia</taxon>
    </lineage>
</organism>
<dbReference type="InterPro" id="IPR020084">
    <property type="entry name" value="NUDIX_hydrolase_CS"/>
</dbReference>
<dbReference type="Gene3D" id="3.90.79.10">
    <property type="entry name" value="Nucleoside Triphosphate Pyrophosphohydrolase"/>
    <property type="match status" value="1"/>
</dbReference>
<evidence type="ECO:0000313" key="6">
    <source>
        <dbReference type="Proteomes" id="UP000033618"/>
    </source>
</evidence>
<feature type="domain" description="Nudix hydrolase" evidence="4">
    <location>
        <begin position="19"/>
        <end position="154"/>
    </location>
</feature>
<dbReference type="InterPro" id="IPR020476">
    <property type="entry name" value="Nudix_hydrolase"/>
</dbReference>
<dbReference type="SUPFAM" id="SSF55811">
    <property type="entry name" value="Nudix"/>
    <property type="match status" value="1"/>
</dbReference>
<dbReference type="PANTHER" id="PTHR43736">
    <property type="entry name" value="ADP-RIBOSE PYROPHOSPHATASE"/>
    <property type="match status" value="1"/>
</dbReference>
<reference evidence="5 6" key="1">
    <citation type="submission" date="2015-03" db="EMBL/GenBank/DDBJ databases">
        <title>Draft Genome Sequence of Burkholderia andropogonis type strain ICMP2807, isolated from Sorghum bicolor.</title>
        <authorList>
            <person name="Lopes-Santos L."/>
            <person name="Castro D.B."/>
            <person name="Ottoboni L.M."/>
            <person name="Park D."/>
            <person name="Weirc B.S."/>
            <person name="Destefano S.A."/>
        </authorList>
    </citation>
    <scope>NUCLEOTIDE SEQUENCE [LARGE SCALE GENOMIC DNA]</scope>
    <source>
        <strain evidence="5 6">ICMP2807</strain>
    </source>
</reference>
<evidence type="ECO:0000313" key="5">
    <source>
        <dbReference type="EMBL" id="KKB64556.1"/>
    </source>
</evidence>
<dbReference type="Pfam" id="PF00293">
    <property type="entry name" value="NUDIX"/>
    <property type="match status" value="1"/>
</dbReference>
<evidence type="ECO:0000256" key="3">
    <source>
        <dbReference type="RuleBase" id="RU003476"/>
    </source>
</evidence>
<accession>A0A0F5K375</accession>
<comment type="similarity">
    <text evidence="3">Belongs to the Nudix hydrolase family.</text>
</comment>
<dbReference type="PRINTS" id="PR00502">
    <property type="entry name" value="NUDIXFAMILY"/>
</dbReference>
<dbReference type="CDD" id="cd03674">
    <property type="entry name" value="NUDIX_Hydrolase"/>
    <property type="match status" value="1"/>
</dbReference>
<sequence length="157" mass="17193">MEATRTVPSLPLGSRRLFPGHVTGSGIVAKDGQALLIRHPIIGRWLQPGGHLEGNEAPEVAAAREAEEETGWRVAPVVDACGQPILLDIDIHAIPENPKKGEPAHWHYDFLYVFAPVERVTTPELPVKWISIEEIDEPRLVKALSKVPMLHAALSDA</sequence>
<dbReference type="InterPro" id="IPR000086">
    <property type="entry name" value="NUDIX_hydrolase_dom"/>
</dbReference>
<dbReference type="STRING" id="28092.WM40_06340"/>